<keyword evidence="2" id="KW-1185">Reference proteome</keyword>
<protein>
    <submittedName>
        <fullName evidence="1">Uncharacterized protein</fullName>
    </submittedName>
</protein>
<evidence type="ECO:0000313" key="1">
    <source>
        <dbReference type="EMBL" id="KAA1076454.1"/>
    </source>
</evidence>
<sequence>MKELRVVESTHVWVSLPDWGVADLGNPPGSKIHHQRIERNLFEPLKFDSKHPIFVRVVEFLCGHRERAKRVCRTLIRLANPVGGMSFLFSDQGPCRLTSNRHPQILSPLASPAAFEQKT</sequence>
<reference evidence="1 2" key="1">
    <citation type="submission" date="2019-05" db="EMBL/GenBank/DDBJ databases">
        <title>Emergence of the Ug99 lineage of the wheat stem rust pathogen through somatic hybridization.</title>
        <authorList>
            <person name="Li F."/>
            <person name="Upadhyaya N.M."/>
            <person name="Sperschneider J."/>
            <person name="Matny O."/>
            <person name="Nguyen-Phuc H."/>
            <person name="Mago R."/>
            <person name="Raley C."/>
            <person name="Miller M.E."/>
            <person name="Silverstein K.A.T."/>
            <person name="Henningsen E."/>
            <person name="Hirsch C.D."/>
            <person name="Visser B."/>
            <person name="Pretorius Z.A."/>
            <person name="Steffenson B.J."/>
            <person name="Schwessinger B."/>
            <person name="Dodds P.N."/>
            <person name="Figueroa M."/>
        </authorList>
    </citation>
    <scope>NUCLEOTIDE SEQUENCE [LARGE SCALE GENOMIC DNA]</scope>
    <source>
        <strain evidence="1">21-0</strain>
    </source>
</reference>
<gene>
    <name evidence="1" type="ORF">PGT21_007740</name>
</gene>
<evidence type="ECO:0000313" key="2">
    <source>
        <dbReference type="Proteomes" id="UP000324748"/>
    </source>
</evidence>
<organism evidence="1 2">
    <name type="scientific">Puccinia graminis f. sp. tritici</name>
    <dbReference type="NCBI Taxonomy" id="56615"/>
    <lineage>
        <taxon>Eukaryota</taxon>
        <taxon>Fungi</taxon>
        <taxon>Dikarya</taxon>
        <taxon>Basidiomycota</taxon>
        <taxon>Pucciniomycotina</taxon>
        <taxon>Pucciniomycetes</taxon>
        <taxon>Pucciniales</taxon>
        <taxon>Pucciniaceae</taxon>
        <taxon>Puccinia</taxon>
    </lineage>
</organism>
<proteinExistence type="predicted"/>
<comment type="caution">
    <text evidence="1">The sequence shown here is derived from an EMBL/GenBank/DDBJ whole genome shotgun (WGS) entry which is preliminary data.</text>
</comment>
<accession>A0A5B0MK43</accession>
<name>A0A5B0MK43_PUCGR</name>
<dbReference type="Proteomes" id="UP000324748">
    <property type="component" value="Unassembled WGS sequence"/>
</dbReference>
<dbReference type="AlphaFoldDB" id="A0A5B0MK43"/>
<dbReference type="EMBL" id="VSWC01000145">
    <property type="protein sequence ID" value="KAA1076454.1"/>
    <property type="molecule type" value="Genomic_DNA"/>
</dbReference>